<name>A0ABP0L4N7_9DINO</name>
<comment type="caution">
    <text evidence="2">The sequence shown here is derived from an EMBL/GenBank/DDBJ whole genome shotgun (WGS) entry which is preliminary data.</text>
</comment>
<evidence type="ECO:0008006" key="4">
    <source>
        <dbReference type="Google" id="ProtNLM"/>
    </source>
</evidence>
<evidence type="ECO:0000313" key="3">
    <source>
        <dbReference type="Proteomes" id="UP001642484"/>
    </source>
</evidence>
<dbReference type="EMBL" id="CAXAMN010011001">
    <property type="protein sequence ID" value="CAK9033365.1"/>
    <property type="molecule type" value="Genomic_DNA"/>
</dbReference>
<evidence type="ECO:0000313" key="2">
    <source>
        <dbReference type="EMBL" id="CAK9033365.1"/>
    </source>
</evidence>
<protein>
    <recommendedName>
        <fullName evidence="4">C3H1-type domain-containing protein</fullName>
    </recommendedName>
</protein>
<dbReference type="Proteomes" id="UP001642484">
    <property type="component" value="Unassembled WGS sequence"/>
</dbReference>
<feature type="region of interest" description="Disordered" evidence="1">
    <location>
        <begin position="1"/>
        <end position="38"/>
    </location>
</feature>
<proteinExistence type="predicted"/>
<reference evidence="2 3" key="1">
    <citation type="submission" date="2024-02" db="EMBL/GenBank/DDBJ databases">
        <authorList>
            <person name="Chen Y."/>
            <person name="Shah S."/>
            <person name="Dougan E. K."/>
            <person name="Thang M."/>
            <person name="Chan C."/>
        </authorList>
    </citation>
    <scope>NUCLEOTIDE SEQUENCE [LARGE SCALE GENOMIC DNA]</scope>
</reference>
<feature type="compositionally biased region" description="Basic and acidic residues" evidence="1">
    <location>
        <begin position="18"/>
        <end position="27"/>
    </location>
</feature>
<sequence>MCRAEVRRNEDSSDESCEDWKEAKEGQEGSASKASCPCARESSAMDEEIWDFRLVEQGTFLEFLPEHDLRMSRCASAPALLYRGGDGGRVTSEDDHAVPSNLKGVAMDAMVCFERLTTCSTMDDVGDADAVDLPAGMWQPKAESPSASECEVYSMRPSQGSALHSQGLCKPCAWFWRPGSCYRGVDCQHCHLCPPGALREMKRHHRRMAKAFRPKAAGPGPPA</sequence>
<evidence type="ECO:0000256" key="1">
    <source>
        <dbReference type="SAM" id="MobiDB-lite"/>
    </source>
</evidence>
<accession>A0ABP0L4N7</accession>
<organism evidence="2 3">
    <name type="scientific">Durusdinium trenchii</name>
    <dbReference type="NCBI Taxonomy" id="1381693"/>
    <lineage>
        <taxon>Eukaryota</taxon>
        <taxon>Sar</taxon>
        <taxon>Alveolata</taxon>
        <taxon>Dinophyceae</taxon>
        <taxon>Suessiales</taxon>
        <taxon>Symbiodiniaceae</taxon>
        <taxon>Durusdinium</taxon>
    </lineage>
</organism>
<keyword evidence="3" id="KW-1185">Reference proteome</keyword>
<feature type="compositionally biased region" description="Basic and acidic residues" evidence="1">
    <location>
        <begin position="1"/>
        <end position="11"/>
    </location>
</feature>
<gene>
    <name evidence="2" type="ORF">CCMP2556_LOCUS19045</name>
</gene>